<evidence type="ECO:0000256" key="6">
    <source>
        <dbReference type="SAM" id="Phobius"/>
    </source>
</evidence>
<evidence type="ECO:0000256" key="5">
    <source>
        <dbReference type="ARBA" id="ARBA00023136"/>
    </source>
</evidence>
<dbReference type="Pfam" id="PF04011">
    <property type="entry name" value="LemA"/>
    <property type="match status" value="1"/>
</dbReference>
<sequence length="187" mass="21175">MSTLIIILAIAFALALWLIALYNGLVKLNNRTKEAWSDIDVQLKRRHDLIPNLVSSVKGYMKHEKELLENITKARSNAMDAQKSGDTASLASAESMLGGMLGKLQIAVEAYPDLKANQNVMQLMDELSDTENKIQASRRFYNGMVRDFNTKIESFPNNVFAGMLHFKKYDFFEIENAAERENVKVEL</sequence>
<comment type="subcellular location">
    <subcellularLocation>
        <location evidence="1">Membrane</location>
        <topology evidence="1">Single-pass membrane protein</topology>
    </subcellularLocation>
</comment>
<organism evidence="7 8">
    <name type="scientific">Candidatus Magasanikbacteria bacterium CG10_big_fil_rev_8_21_14_0_10_43_6</name>
    <dbReference type="NCBI Taxonomy" id="1974650"/>
    <lineage>
        <taxon>Bacteria</taxon>
        <taxon>Candidatus Magasanikiibacteriota</taxon>
    </lineage>
</organism>
<evidence type="ECO:0000313" key="8">
    <source>
        <dbReference type="Proteomes" id="UP000229362"/>
    </source>
</evidence>
<comment type="caution">
    <text evidence="7">The sequence shown here is derived from an EMBL/GenBank/DDBJ whole genome shotgun (WGS) entry which is preliminary data.</text>
</comment>
<protein>
    <recommendedName>
        <fullName evidence="9">LemA family protein</fullName>
    </recommendedName>
</protein>
<dbReference type="SUPFAM" id="SSF140478">
    <property type="entry name" value="LemA-like"/>
    <property type="match status" value="1"/>
</dbReference>
<evidence type="ECO:0000313" key="7">
    <source>
        <dbReference type="EMBL" id="PIT86214.1"/>
    </source>
</evidence>
<dbReference type="PANTHER" id="PTHR34478:SF1">
    <property type="entry name" value="PROTEIN LEMA"/>
    <property type="match status" value="1"/>
</dbReference>
<dbReference type="Gene3D" id="1.20.1440.20">
    <property type="entry name" value="LemA-like domain"/>
    <property type="match status" value="1"/>
</dbReference>
<dbReference type="Proteomes" id="UP000229362">
    <property type="component" value="Unassembled WGS sequence"/>
</dbReference>
<dbReference type="InterPro" id="IPR023353">
    <property type="entry name" value="LemA-like_dom_sf"/>
</dbReference>
<dbReference type="AlphaFoldDB" id="A0A2M6W086"/>
<dbReference type="EMBL" id="PFBZ01000190">
    <property type="protein sequence ID" value="PIT86214.1"/>
    <property type="molecule type" value="Genomic_DNA"/>
</dbReference>
<name>A0A2M6W086_9BACT</name>
<keyword evidence="3 6" id="KW-0812">Transmembrane</keyword>
<gene>
    <name evidence="7" type="ORF">COU33_04480</name>
</gene>
<dbReference type="GO" id="GO:0016020">
    <property type="term" value="C:membrane"/>
    <property type="evidence" value="ECO:0007669"/>
    <property type="project" value="UniProtKB-SubCell"/>
</dbReference>
<dbReference type="PANTHER" id="PTHR34478">
    <property type="entry name" value="PROTEIN LEMA"/>
    <property type="match status" value="1"/>
</dbReference>
<keyword evidence="5 6" id="KW-0472">Membrane</keyword>
<dbReference type="InterPro" id="IPR007156">
    <property type="entry name" value="MamQ_LemA"/>
</dbReference>
<comment type="similarity">
    <text evidence="2">Belongs to the LemA family.</text>
</comment>
<feature type="transmembrane region" description="Helical" evidence="6">
    <location>
        <begin position="6"/>
        <end position="25"/>
    </location>
</feature>
<keyword evidence="4 6" id="KW-1133">Transmembrane helix</keyword>
<reference evidence="8" key="1">
    <citation type="submission" date="2017-09" db="EMBL/GenBank/DDBJ databases">
        <title>Depth-based differentiation of microbial function through sediment-hosted aquifers and enrichment of novel symbionts in the deep terrestrial subsurface.</title>
        <authorList>
            <person name="Probst A.J."/>
            <person name="Ladd B."/>
            <person name="Jarett J.K."/>
            <person name="Geller-Mcgrath D.E."/>
            <person name="Sieber C.M.K."/>
            <person name="Emerson J.B."/>
            <person name="Anantharaman K."/>
            <person name="Thomas B.C."/>
            <person name="Malmstrom R."/>
            <person name="Stieglmeier M."/>
            <person name="Klingl A."/>
            <person name="Woyke T."/>
            <person name="Ryan C.M."/>
            <person name="Banfield J.F."/>
        </authorList>
    </citation>
    <scope>NUCLEOTIDE SEQUENCE [LARGE SCALE GENOMIC DNA]</scope>
</reference>
<evidence type="ECO:0000256" key="3">
    <source>
        <dbReference type="ARBA" id="ARBA00022692"/>
    </source>
</evidence>
<evidence type="ECO:0000256" key="2">
    <source>
        <dbReference type="ARBA" id="ARBA00008854"/>
    </source>
</evidence>
<proteinExistence type="inferred from homology"/>
<accession>A0A2M6W086</accession>
<evidence type="ECO:0008006" key="9">
    <source>
        <dbReference type="Google" id="ProtNLM"/>
    </source>
</evidence>
<evidence type="ECO:0000256" key="1">
    <source>
        <dbReference type="ARBA" id="ARBA00004167"/>
    </source>
</evidence>
<evidence type="ECO:0000256" key="4">
    <source>
        <dbReference type="ARBA" id="ARBA00022989"/>
    </source>
</evidence>